<feature type="compositionally biased region" description="Polar residues" evidence="1">
    <location>
        <begin position="29"/>
        <end position="38"/>
    </location>
</feature>
<sequence>MFSFVLSNVLFLTDTSNEDKLGRDHPAKSVQSGGSNLLVSDLPNRTCVTSDRRAQAIGGGRHETILSTLKGTERRGGGSAPQRRAESAAQHANDACLEGAPHFDMQSIITVILGKGANTSYREVDSRDGG</sequence>
<feature type="region of interest" description="Disordered" evidence="1">
    <location>
        <begin position="69"/>
        <end position="92"/>
    </location>
</feature>
<evidence type="ECO:0000313" key="3">
    <source>
        <dbReference type="Proteomes" id="UP001562357"/>
    </source>
</evidence>
<protein>
    <submittedName>
        <fullName evidence="2">Uncharacterized protein</fullName>
    </submittedName>
</protein>
<dbReference type="Proteomes" id="UP001562357">
    <property type="component" value="Unassembled WGS sequence"/>
</dbReference>
<evidence type="ECO:0000313" key="2">
    <source>
        <dbReference type="EMBL" id="GAB0136591.1"/>
    </source>
</evidence>
<accession>A0ABQ0CT15</accession>
<keyword evidence="3" id="KW-1185">Reference proteome</keyword>
<feature type="compositionally biased region" description="Basic and acidic residues" evidence="1">
    <location>
        <begin position="17"/>
        <end position="27"/>
    </location>
</feature>
<comment type="caution">
    <text evidence="2">The sequence shown here is derived from an EMBL/GenBank/DDBJ whole genome shotgun (WGS) entry which is preliminary data.</text>
</comment>
<feature type="region of interest" description="Disordered" evidence="1">
    <location>
        <begin position="17"/>
        <end position="41"/>
    </location>
</feature>
<evidence type="ECO:0000256" key="1">
    <source>
        <dbReference type="SAM" id="MobiDB-lite"/>
    </source>
</evidence>
<dbReference type="EMBL" id="BAAFGZ010000205">
    <property type="protein sequence ID" value="GAB0136591.1"/>
    <property type="molecule type" value="Genomic_DNA"/>
</dbReference>
<proteinExistence type="predicted"/>
<gene>
    <name evidence="2" type="primary">g4888</name>
    <name evidence="2" type="ORF">EsDP_00004888</name>
</gene>
<reference evidence="3" key="1">
    <citation type="submission" date="2024-06" db="EMBL/GenBank/DDBJ databases">
        <title>Draft Genome Sequences of Epichloe bromicola Strains Isolated from Elymus ciliaris.</title>
        <authorList>
            <consortium name="Epichloe bromicola genome sequencing consortium"/>
            <person name="Miura A."/>
            <person name="Imano S."/>
            <person name="Ashida A."/>
            <person name="Sato I."/>
            <person name="Chiba S."/>
            <person name="Tanaka A."/>
            <person name="Camagna M."/>
            <person name="Takemoto D."/>
        </authorList>
    </citation>
    <scope>NUCLEOTIDE SEQUENCE [LARGE SCALE GENOMIC DNA]</scope>
    <source>
        <strain evidence="3">DP</strain>
    </source>
</reference>
<organism evidence="2 3">
    <name type="scientific">Epichloe bromicola</name>
    <dbReference type="NCBI Taxonomy" id="79588"/>
    <lineage>
        <taxon>Eukaryota</taxon>
        <taxon>Fungi</taxon>
        <taxon>Dikarya</taxon>
        <taxon>Ascomycota</taxon>
        <taxon>Pezizomycotina</taxon>
        <taxon>Sordariomycetes</taxon>
        <taxon>Hypocreomycetidae</taxon>
        <taxon>Hypocreales</taxon>
        <taxon>Clavicipitaceae</taxon>
        <taxon>Epichloe</taxon>
    </lineage>
</organism>
<name>A0ABQ0CT15_9HYPO</name>